<keyword evidence="1" id="KW-0812">Transmembrane</keyword>
<keyword evidence="1" id="KW-1133">Transmembrane helix</keyword>
<dbReference type="AlphaFoldDB" id="A0A1I2PRG4"/>
<organism evidence="2 3">
    <name type="scientific">Sporolactobacillus nakayamae</name>
    <dbReference type="NCBI Taxonomy" id="269670"/>
    <lineage>
        <taxon>Bacteria</taxon>
        <taxon>Bacillati</taxon>
        <taxon>Bacillota</taxon>
        <taxon>Bacilli</taxon>
        <taxon>Bacillales</taxon>
        <taxon>Sporolactobacillaceae</taxon>
        <taxon>Sporolactobacillus</taxon>
    </lineage>
</organism>
<accession>A0A1I2PRG4</accession>
<gene>
    <name evidence="2" type="ORF">SAMN02982927_00863</name>
</gene>
<evidence type="ECO:0000313" key="2">
    <source>
        <dbReference type="EMBL" id="SFG16607.1"/>
    </source>
</evidence>
<feature type="transmembrane region" description="Helical" evidence="1">
    <location>
        <begin position="149"/>
        <end position="176"/>
    </location>
</feature>
<dbReference type="Proteomes" id="UP000198752">
    <property type="component" value="Unassembled WGS sequence"/>
</dbReference>
<evidence type="ECO:0000256" key="1">
    <source>
        <dbReference type="SAM" id="Phobius"/>
    </source>
</evidence>
<dbReference type="STRING" id="269670.SAMN02982927_00863"/>
<keyword evidence="1" id="KW-0472">Membrane</keyword>
<evidence type="ECO:0000313" key="3">
    <source>
        <dbReference type="Proteomes" id="UP000198752"/>
    </source>
</evidence>
<feature type="transmembrane region" description="Helical" evidence="1">
    <location>
        <begin position="124"/>
        <end position="143"/>
    </location>
</feature>
<keyword evidence="3" id="KW-1185">Reference proteome</keyword>
<dbReference type="OrthoDB" id="7375496at2"/>
<reference evidence="3" key="1">
    <citation type="submission" date="2016-10" db="EMBL/GenBank/DDBJ databases">
        <authorList>
            <person name="Varghese N."/>
            <person name="Submissions S."/>
        </authorList>
    </citation>
    <scope>NUCLEOTIDE SEQUENCE [LARGE SCALE GENOMIC DNA]</scope>
    <source>
        <strain evidence="3">ATCC 700379</strain>
    </source>
</reference>
<feature type="transmembrane region" description="Helical" evidence="1">
    <location>
        <begin position="86"/>
        <end position="103"/>
    </location>
</feature>
<name>A0A1I2PRG4_9BACL</name>
<dbReference type="RefSeq" id="WP_093670416.1">
    <property type="nucleotide sequence ID" value="NZ_FOOY01000005.1"/>
</dbReference>
<feature type="transmembrane region" description="Helical" evidence="1">
    <location>
        <begin position="35"/>
        <end position="56"/>
    </location>
</feature>
<protein>
    <submittedName>
        <fullName evidence="2">Energy-coupling factor transport system substrate-specific component</fullName>
    </submittedName>
</protein>
<feature type="transmembrane region" description="Helical" evidence="1">
    <location>
        <begin position="9"/>
        <end position="29"/>
    </location>
</feature>
<dbReference type="EMBL" id="FOOY01000005">
    <property type="protein sequence ID" value="SFG16607.1"/>
    <property type="molecule type" value="Genomic_DNA"/>
</dbReference>
<dbReference type="Gene3D" id="1.10.1760.20">
    <property type="match status" value="1"/>
</dbReference>
<sequence length="189" mass="20942">MKNFTVKFTFVNIIFFVIFGVFTGVLWAYGSPIPLIPGAVHFRTFAFIIPAIGFLFGPVSGFFAGYIGTLVWSLLGGYFIAPHTLIADGITVALSAALPAYVMTRRKSLDELLVNKTSFIWKSLFWSILFGCLMILATSLSLSYFTGLGYWYCVIWIGIADVVPIALTPFVVVLLAPRLKRIQTIIPRV</sequence>
<proteinExistence type="predicted"/>